<dbReference type="PROSITE" id="PS51257">
    <property type="entry name" value="PROKAR_LIPOPROTEIN"/>
    <property type="match status" value="1"/>
</dbReference>
<evidence type="ECO:0008006" key="4">
    <source>
        <dbReference type="Google" id="ProtNLM"/>
    </source>
</evidence>
<dbReference type="STRING" id="580332.Slit_0818"/>
<organism evidence="2 3">
    <name type="scientific">Sideroxydans lithotrophicus (strain ES-1)</name>
    <dbReference type="NCBI Taxonomy" id="580332"/>
    <lineage>
        <taxon>Bacteria</taxon>
        <taxon>Pseudomonadati</taxon>
        <taxon>Pseudomonadota</taxon>
        <taxon>Betaproteobacteria</taxon>
        <taxon>Nitrosomonadales</taxon>
        <taxon>Gallionellaceae</taxon>
        <taxon>Sideroxydans</taxon>
    </lineage>
</organism>
<dbReference type="HOGENOM" id="CLU_074357_1_0_4"/>
<feature type="chain" id="PRO_5003069633" description="Lipoprotein" evidence="1">
    <location>
        <begin position="24"/>
        <end position="285"/>
    </location>
</feature>
<dbReference type="EMBL" id="CP001965">
    <property type="protein sequence ID" value="ADE11057.1"/>
    <property type="molecule type" value="Genomic_DNA"/>
</dbReference>
<dbReference type="RefSeq" id="WP_013028955.1">
    <property type="nucleotide sequence ID" value="NC_013959.1"/>
</dbReference>
<dbReference type="eggNOG" id="ENOG502Z7TM">
    <property type="taxonomic scope" value="Bacteria"/>
</dbReference>
<keyword evidence="1" id="KW-0732">Signal</keyword>
<protein>
    <recommendedName>
        <fullName evidence="4">Lipoprotein</fullName>
    </recommendedName>
</protein>
<keyword evidence="3" id="KW-1185">Reference proteome</keyword>
<feature type="signal peptide" evidence="1">
    <location>
        <begin position="1"/>
        <end position="23"/>
    </location>
</feature>
<dbReference type="AlphaFoldDB" id="D5CPB6"/>
<evidence type="ECO:0000313" key="2">
    <source>
        <dbReference type="EMBL" id="ADE11057.1"/>
    </source>
</evidence>
<dbReference type="InterPro" id="IPR031823">
    <property type="entry name" value="TatT"/>
</dbReference>
<dbReference type="KEGG" id="slt:Slit_0818"/>
<dbReference type="Proteomes" id="UP000001625">
    <property type="component" value="Chromosome"/>
</dbReference>
<sequence length="285" mass="31455" precursor="true">MMRLIRYLPVLLTLLAMTGCASFATSATSKLANNLSSAILNQNDPETVEAGMPSYLLLADSMIEGDPQNEHMLLSGSKLYGAYAAAFVREPERARRLARKARDYSDRALCAHDVQLCKLYEQPYDKFAAAVANLKADDVPLLYGSATAWAGWIQANSSDWNAIATLPKVKAMMERVVTLDETYSHGEAHLYLGVFATLLPPALGGKPEEGRVHFERAIQLSAGRDLMAKVEYARRYARITYDRELHDRLLHEVLDADATEPGLTLSNVLAQRQAKALLASADSYF</sequence>
<dbReference type="OrthoDB" id="5290315at2"/>
<proteinExistence type="predicted"/>
<name>D5CPB6_SIDLE</name>
<reference evidence="2 3" key="1">
    <citation type="submission" date="2010-03" db="EMBL/GenBank/DDBJ databases">
        <title>Complete sequence of Sideroxydans lithotrophicus ES-1.</title>
        <authorList>
            <consortium name="US DOE Joint Genome Institute"/>
            <person name="Lucas S."/>
            <person name="Copeland A."/>
            <person name="Lapidus A."/>
            <person name="Cheng J.-F."/>
            <person name="Bruce D."/>
            <person name="Goodwin L."/>
            <person name="Pitluck S."/>
            <person name="Munk A.C."/>
            <person name="Detter J.C."/>
            <person name="Han C."/>
            <person name="Tapia R."/>
            <person name="Larimer F."/>
            <person name="Land M."/>
            <person name="Hauser L."/>
            <person name="Kyrpides N."/>
            <person name="Ivanova N."/>
            <person name="Emerson D."/>
            <person name="Woyke T."/>
        </authorList>
    </citation>
    <scope>NUCLEOTIDE SEQUENCE [LARGE SCALE GENOMIC DNA]</scope>
    <source>
        <strain evidence="2 3">ES-1</strain>
    </source>
</reference>
<dbReference type="Pfam" id="PF16811">
    <property type="entry name" value="TAtT"/>
    <property type="match status" value="1"/>
</dbReference>
<dbReference type="InterPro" id="IPR038537">
    <property type="entry name" value="TatT_sf"/>
</dbReference>
<evidence type="ECO:0000256" key="1">
    <source>
        <dbReference type="SAM" id="SignalP"/>
    </source>
</evidence>
<gene>
    <name evidence="2" type="ordered locus">Slit_0818</name>
</gene>
<accession>D5CPB6</accession>
<dbReference type="Gene3D" id="1.25.40.920">
    <property type="entry name" value="TRAP transporter T-component"/>
    <property type="match status" value="1"/>
</dbReference>
<evidence type="ECO:0000313" key="3">
    <source>
        <dbReference type="Proteomes" id="UP000001625"/>
    </source>
</evidence>